<dbReference type="SUPFAM" id="SSF48264">
    <property type="entry name" value="Cytochrome P450"/>
    <property type="match status" value="1"/>
</dbReference>
<dbReference type="InterPro" id="IPR002401">
    <property type="entry name" value="Cyt_P450_E_grp-I"/>
</dbReference>
<dbReference type="Pfam" id="PF00067">
    <property type="entry name" value="p450"/>
    <property type="match status" value="1"/>
</dbReference>
<dbReference type="GO" id="GO:0004497">
    <property type="term" value="F:monooxygenase activity"/>
    <property type="evidence" value="ECO:0007669"/>
    <property type="project" value="UniProtKB-KW"/>
</dbReference>
<dbReference type="PANTHER" id="PTHR24292">
    <property type="entry name" value="CYTOCHROME P450"/>
    <property type="match status" value="1"/>
</dbReference>
<evidence type="ECO:0000256" key="8">
    <source>
        <dbReference type="ARBA" id="ARBA00022848"/>
    </source>
</evidence>
<dbReference type="InterPro" id="IPR001128">
    <property type="entry name" value="Cyt_P450"/>
</dbReference>
<dbReference type="GO" id="GO:0005506">
    <property type="term" value="F:iron ion binding"/>
    <property type="evidence" value="ECO:0007669"/>
    <property type="project" value="InterPro"/>
</dbReference>
<keyword evidence="12" id="KW-0472">Membrane</keyword>
<evidence type="ECO:0000256" key="10">
    <source>
        <dbReference type="ARBA" id="ARBA00023004"/>
    </source>
</evidence>
<dbReference type="InterPro" id="IPR050476">
    <property type="entry name" value="Insect_CytP450_Detox"/>
</dbReference>
<evidence type="ECO:0000313" key="15">
    <source>
        <dbReference type="EMBL" id="JAV73569.1"/>
    </source>
</evidence>
<keyword evidence="8" id="KW-0492">Microsome</keyword>
<dbReference type="PRINTS" id="PR00463">
    <property type="entry name" value="EP450I"/>
</dbReference>
<dbReference type="InterPro" id="IPR017972">
    <property type="entry name" value="Cyt_P450_CS"/>
</dbReference>
<evidence type="ECO:0000256" key="14">
    <source>
        <dbReference type="RuleBase" id="RU000461"/>
    </source>
</evidence>
<dbReference type="InterPro" id="IPR036396">
    <property type="entry name" value="Cyt_P450_sf"/>
</dbReference>
<sequence length="489" mass="56855">MILLFSIILSTLLLLLYFLRQKYAYWKNQEVPFPKTTLLFGNIGEVLFLRTTLSEFFDRLYRTYEDYSYVGFYNFLTPAVVIRDPQIISEVLIQNFESFHDVFIRTPDDIAKINPFFVEGDRWKEMRKEIAPHLSSLKIREMRPHIETGCRLMIKYIENLNGDNVDAEDITCRFTGNNVMACAYGLEGRCFEEEYPLILKIRDDMTIHNPTIAAINSTIGILLPNIANLLNMSYLGKHFSQQFRDMISEAIKTRENVYNSDYLNFLKEAKEKYQDLTHFGYAAMFYLDAFATSALAFAYALLELSLNPEVQLKAQKQIDHVSEKYKTIYSEEAQKEVDYIDNIILETIRMHTITKFLNRQCTKDIHLSPPKHPGARVLIKKGTQVFIPSYAIHHDSMYYEHPSRFNPDRFSLEQLNSRPKACYLGFGDGPRVCIGRKFGVTQIKMGLTAILSKFELHLDEKIILPVGEGTDHLSKTPKEKIWIKFCPRK</sequence>
<keyword evidence="11 14" id="KW-0503">Monooxygenase</keyword>
<evidence type="ECO:0000256" key="1">
    <source>
        <dbReference type="ARBA" id="ARBA00001971"/>
    </source>
</evidence>
<accession>A0A1Y1LIU5</accession>
<organism evidence="15">
    <name type="scientific">Photinus pyralis</name>
    <name type="common">Common eastern firefly</name>
    <name type="synonym">Lampyris pyralis</name>
    <dbReference type="NCBI Taxonomy" id="7054"/>
    <lineage>
        <taxon>Eukaryota</taxon>
        <taxon>Metazoa</taxon>
        <taxon>Ecdysozoa</taxon>
        <taxon>Arthropoda</taxon>
        <taxon>Hexapoda</taxon>
        <taxon>Insecta</taxon>
        <taxon>Pterygota</taxon>
        <taxon>Neoptera</taxon>
        <taxon>Endopterygota</taxon>
        <taxon>Coleoptera</taxon>
        <taxon>Polyphaga</taxon>
        <taxon>Elateriformia</taxon>
        <taxon>Elateroidea</taxon>
        <taxon>Lampyridae</taxon>
        <taxon>Lampyrinae</taxon>
        <taxon>Photinus</taxon>
    </lineage>
</organism>
<keyword evidence="7" id="KW-0256">Endoplasmic reticulum</keyword>
<keyword evidence="9 14" id="KW-0560">Oxidoreductase</keyword>
<dbReference type="CDD" id="cd11056">
    <property type="entry name" value="CYP6-like"/>
    <property type="match status" value="1"/>
</dbReference>
<reference evidence="15" key="1">
    <citation type="journal article" date="2016" name="Sci. Rep.">
        <title>Molecular characterization of firefly nuptial gifts: a multi-omics approach sheds light on postcopulatory sexual selection.</title>
        <authorList>
            <person name="Al-Wathiqui N."/>
            <person name="Fallon T.R."/>
            <person name="South A."/>
            <person name="Weng J.K."/>
            <person name="Lewis S.M."/>
        </authorList>
    </citation>
    <scope>NUCLEOTIDE SEQUENCE</scope>
</reference>
<evidence type="ECO:0000256" key="6">
    <source>
        <dbReference type="ARBA" id="ARBA00022723"/>
    </source>
</evidence>
<keyword evidence="5 13" id="KW-0349">Heme</keyword>
<evidence type="ECO:0000256" key="11">
    <source>
        <dbReference type="ARBA" id="ARBA00023033"/>
    </source>
</evidence>
<evidence type="ECO:0000256" key="9">
    <source>
        <dbReference type="ARBA" id="ARBA00023002"/>
    </source>
</evidence>
<dbReference type="PANTHER" id="PTHR24292:SF54">
    <property type="entry name" value="CYP9F3-RELATED"/>
    <property type="match status" value="1"/>
</dbReference>
<dbReference type="GO" id="GO:0005789">
    <property type="term" value="C:endoplasmic reticulum membrane"/>
    <property type="evidence" value="ECO:0007669"/>
    <property type="project" value="UniProtKB-SubCell"/>
</dbReference>
<dbReference type="Gene3D" id="1.10.630.10">
    <property type="entry name" value="Cytochrome P450"/>
    <property type="match status" value="1"/>
</dbReference>
<proteinExistence type="inferred from homology"/>
<keyword evidence="6 13" id="KW-0479">Metal-binding</keyword>
<dbReference type="AlphaFoldDB" id="A0A1Y1LIU5"/>
<dbReference type="EMBL" id="GEZM01054537">
    <property type="protein sequence ID" value="JAV73569.1"/>
    <property type="molecule type" value="Transcribed_RNA"/>
</dbReference>
<evidence type="ECO:0000256" key="13">
    <source>
        <dbReference type="PIRSR" id="PIRSR602401-1"/>
    </source>
</evidence>
<evidence type="ECO:0008006" key="16">
    <source>
        <dbReference type="Google" id="ProtNLM"/>
    </source>
</evidence>
<dbReference type="PROSITE" id="PS00086">
    <property type="entry name" value="CYTOCHROME_P450"/>
    <property type="match status" value="1"/>
</dbReference>
<name>A0A1Y1LIU5_PHOPY</name>
<evidence type="ECO:0000256" key="3">
    <source>
        <dbReference type="ARBA" id="ARBA00004406"/>
    </source>
</evidence>
<evidence type="ECO:0000256" key="4">
    <source>
        <dbReference type="ARBA" id="ARBA00010617"/>
    </source>
</evidence>
<feature type="binding site" description="axial binding residue" evidence="13">
    <location>
        <position position="433"/>
    </location>
    <ligand>
        <name>heme</name>
        <dbReference type="ChEBI" id="CHEBI:30413"/>
    </ligand>
    <ligandPart>
        <name>Fe</name>
        <dbReference type="ChEBI" id="CHEBI:18248"/>
    </ligandPart>
</feature>
<evidence type="ECO:0000256" key="5">
    <source>
        <dbReference type="ARBA" id="ARBA00022617"/>
    </source>
</evidence>
<evidence type="ECO:0000256" key="12">
    <source>
        <dbReference type="ARBA" id="ARBA00023136"/>
    </source>
</evidence>
<evidence type="ECO:0000256" key="7">
    <source>
        <dbReference type="ARBA" id="ARBA00022824"/>
    </source>
</evidence>
<protein>
    <recommendedName>
        <fullName evidence="16">Cytochrome P450</fullName>
    </recommendedName>
</protein>
<comment type="cofactor">
    <cofactor evidence="1 13">
        <name>heme</name>
        <dbReference type="ChEBI" id="CHEBI:30413"/>
    </cofactor>
</comment>
<evidence type="ECO:0000256" key="2">
    <source>
        <dbReference type="ARBA" id="ARBA00004174"/>
    </source>
</evidence>
<keyword evidence="10 13" id="KW-0408">Iron</keyword>
<dbReference type="GO" id="GO:0020037">
    <property type="term" value="F:heme binding"/>
    <property type="evidence" value="ECO:0007669"/>
    <property type="project" value="InterPro"/>
</dbReference>
<dbReference type="GO" id="GO:0016705">
    <property type="term" value="F:oxidoreductase activity, acting on paired donors, with incorporation or reduction of molecular oxygen"/>
    <property type="evidence" value="ECO:0007669"/>
    <property type="project" value="InterPro"/>
</dbReference>
<comment type="similarity">
    <text evidence="4 14">Belongs to the cytochrome P450 family.</text>
</comment>
<comment type="subcellular location">
    <subcellularLocation>
        <location evidence="3">Endoplasmic reticulum membrane</location>
        <topology evidence="3">Peripheral membrane protein</topology>
    </subcellularLocation>
    <subcellularLocation>
        <location evidence="2">Microsome membrane</location>
        <topology evidence="2">Peripheral membrane protein</topology>
    </subcellularLocation>
</comment>